<reference evidence="2 3" key="1">
    <citation type="submission" date="2023-07" db="EMBL/GenBank/DDBJ databases">
        <title>Pathogenic bacteria of pear tree diseases.</title>
        <authorList>
            <person name="Zhang Z."/>
            <person name="He L."/>
            <person name="Huang R."/>
        </authorList>
    </citation>
    <scope>NUCLEOTIDE SEQUENCE [LARGE SCALE GENOMIC DNA]</scope>
    <source>
        <strain evidence="2 3">DE2</strain>
        <plasmid evidence="2 3">unnamed2</plasmid>
    </source>
</reference>
<dbReference type="InterPro" id="IPR014158">
    <property type="entry name" value="T4SS_VirB5"/>
</dbReference>
<keyword evidence="3" id="KW-1185">Reference proteome</keyword>
<protein>
    <submittedName>
        <fullName evidence="2">Type IV secretion system protein</fullName>
    </submittedName>
</protein>
<dbReference type="Proteomes" id="UP001228139">
    <property type="component" value="Plasmid unnamed2"/>
</dbReference>
<evidence type="ECO:0000313" key="3">
    <source>
        <dbReference type="Proteomes" id="UP001228139"/>
    </source>
</evidence>
<proteinExistence type="predicted"/>
<dbReference type="Pfam" id="PF07996">
    <property type="entry name" value="T4SS"/>
    <property type="match status" value="1"/>
</dbReference>
<dbReference type="InterPro" id="IPR023220">
    <property type="entry name" value="T4SS_VirB5-domain"/>
</dbReference>
<organism evidence="2 3">
    <name type="scientific">Erwinia pyri</name>
    <dbReference type="NCBI Taxonomy" id="3062598"/>
    <lineage>
        <taxon>Bacteria</taxon>
        <taxon>Pseudomonadati</taxon>
        <taxon>Pseudomonadota</taxon>
        <taxon>Gammaproteobacteria</taxon>
        <taxon>Enterobacterales</taxon>
        <taxon>Erwiniaceae</taxon>
        <taxon>Erwinia</taxon>
    </lineage>
</organism>
<feature type="chain" id="PRO_5041320296" evidence="1">
    <location>
        <begin position="20"/>
        <end position="248"/>
    </location>
</feature>
<evidence type="ECO:0000256" key="1">
    <source>
        <dbReference type="SAM" id="SignalP"/>
    </source>
</evidence>
<keyword evidence="1" id="KW-0732">Signal</keyword>
<dbReference type="EMBL" id="CP132355">
    <property type="protein sequence ID" value="WLS81230.1"/>
    <property type="molecule type" value="Genomic_DNA"/>
</dbReference>
<dbReference type="Gene3D" id="1.20.58.430">
    <property type="entry name" value="Type IV secretion system, VirB5-domain"/>
    <property type="match status" value="1"/>
</dbReference>
<sequence>MKKQILVVALLCAPVSVFAALTGVIVHDAQSSIDTAAQWVKEGKQWVSQLQAYQDELLAKTGVRDVQGLVQDAKDISSELTSVYNEGTDFYDDYINDPTGVLSPKAQALLDKYKVGETCINQGYSGDLIKGCEARFLSDLATVEYGNNLQDNLTKDNENMSGLIDQVKGAKDPKATADATNAIALNQLKFEKLKFQYEMYRDKQHDLAEYKGKMSEAAFHKKQLDSVTNDTPTIDYKSEFEKQNYELK</sequence>
<feature type="signal peptide" evidence="1">
    <location>
        <begin position="1"/>
        <end position="19"/>
    </location>
</feature>
<dbReference type="SUPFAM" id="SSF101082">
    <property type="entry name" value="Typo IV secretion system protein TraC"/>
    <property type="match status" value="1"/>
</dbReference>
<evidence type="ECO:0000313" key="2">
    <source>
        <dbReference type="EMBL" id="WLS81230.1"/>
    </source>
</evidence>
<name>A0AA50HSP4_9GAMM</name>
<gene>
    <name evidence="2" type="ORF">Q3V30_22470</name>
</gene>
<keyword evidence="2" id="KW-0614">Plasmid</keyword>
<accession>A0AA50HSP4</accession>
<dbReference type="KEGG" id="epi:Q3V30_22470"/>
<dbReference type="AlphaFoldDB" id="A0AA50HSP4"/>
<geneLocation type="plasmid" evidence="2 3">
    <name>unnamed2</name>
</geneLocation>
<dbReference type="RefSeq" id="WP_306213595.1">
    <property type="nucleotide sequence ID" value="NZ_CP132355.1"/>
</dbReference>